<dbReference type="PANTHER" id="PTHR21707">
    <property type="entry name" value="FLAGELLUM-ASSOCIATED COILED-COIL DOMAIN-CONTAINING PROTEIN 1"/>
    <property type="match status" value="1"/>
</dbReference>
<reference evidence="3" key="1">
    <citation type="submission" date="2025-08" db="UniProtKB">
        <authorList>
            <consortium name="Ensembl"/>
        </authorList>
    </citation>
    <scope>IDENTIFICATION</scope>
</reference>
<feature type="region of interest" description="Disordered" evidence="2">
    <location>
        <begin position="47"/>
        <end position="82"/>
    </location>
</feature>
<dbReference type="GeneTree" id="ENSGT00400000022323"/>
<dbReference type="Proteomes" id="UP000694398">
    <property type="component" value="Unassembled WGS sequence"/>
</dbReference>
<organism evidence="3 4">
    <name type="scientific">Chinchilla lanigera</name>
    <name type="common">Long-tailed chinchilla</name>
    <name type="synonym">Chinchilla villidera</name>
    <dbReference type="NCBI Taxonomy" id="34839"/>
    <lineage>
        <taxon>Eukaryota</taxon>
        <taxon>Metazoa</taxon>
        <taxon>Chordata</taxon>
        <taxon>Craniata</taxon>
        <taxon>Vertebrata</taxon>
        <taxon>Euteleostomi</taxon>
        <taxon>Mammalia</taxon>
        <taxon>Eutheria</taxon>
        <taxon>Euarchontoglires</taxon>
        <taxon>Glires</taxon>
        <taxon>Rodentia</taxon>
        <taxon>Hystricomorpha</taxon>
        <taxon>Chinchillidae</taxon>
        <taxon>Chinchilla</taxon>
    </lineage>
</organism>
<sequence length="425" mass="50532">MYHNPLIYCTCWDPWGLGPRKLIKTPQPPRKASWRRSKLTPLLPVSKEHNYLQPPPATKPAIATKESVHPGRQEESHKSPHEVIDVSPGYQLVRNRERISVTLGDEMFSGEKQYYPEGADRVDIPRASIICDLEEQILELTTIIEQMNRDHQAARRLLCDEMEQRCDIMKRNFENKTRELRVAHKEELSELENNYREALKAEKSAAQGKLEEMQKEYKYLRNMFYLYQDTIHDEMEDKWSKRKAEWEEDEKMEREKILLQQKYKMTKKFELESEEEKRRMSESYSATFESFVREKEELLRQHERDAVQLQELRKTKEIIEEELHAQALILESLNTNLYQTQLELQKEKAAVGNLEKVLQNKLAEVEEKYKYTIQNLTEENSHLRQKITAKNEEIYERQPEKSTSVTLYECDSGMLEDSSKKRRES</sequence>
<evidence type="ECO:0000313" key="4">
    <source>
        <dbReference type="Proteomes" id="UP000694398"/>
    </source>
</evidence>
<evidence type="ECO:0000313" key="3">
    <source>
        <dbReference type="Ensembl" id="ENSCLAP00000019464.1"/>
    </source>
</evidence>
<keyword evidence="1" id="KW-0175">Coiled coil</keyword>
<protein>
    <submittedName>
        <fullName evidence="3">Flagellum associated containing coiled-coil domains 1</fullName>
    </submittedName>
</protein>
<dbReference type="CTD" id="130540"/>
<dbReference type="PANTHER" id="PTHR21707:SF42">
    <property type="entry name" value="FLAGELLUM-ASSOCIATED COILED-COIL DOMAIN-CONTAINING PROTEIN 1"/>
    <property type="match status" value="1"/>
</dbReference>
<name>A0A8C2VTT5_CHILA</name>
<evidence type="ECO:0000256" key="2">
    <source>
        <dbReference type="SAM" id="MobiDB-lite"/>
    </source>
</evidence>
<reference evidence="3" key="2">
    <citation type="submission" date="2025-09" db="UniProtKB">
        <authorList>
            <consortium name="Ensembl"/>
        </authorList>
    </citation>
    <scope>IDENTIFICATION</scope>
</reference>
<keyword evidence="4" id="KW-1185">Reference proteome</keyword>
<dbReference type="GeneID" id="102021407"/>
<dbReference type="InterPro" id="IPR026674">
    <property type="entry name" value="FLACC1"/>
</dbReference>
<feature type="coiled-coil region" evidence="1">
    <location>
        <begin position="159"/>
        <end position="223"/>
    </location>
</feature>
<gene>
    <name evidence="3" type="primary">FLACC1</name>
</gene>
<feature type="compositionally biased region" description="Basic and acidic residues" evidence="2">
    <location>
        <begin position="66"/>
        <end position="82"/>
    </location>
</feature>
<dbReference type="GO" id="GO:0005737">
    <property type="term" value="C:cytoplasm"/>
    <property type="evidence" value="ECO:0007669"/>
    <property type="project" value="TreeGrafter"/>
</dbReference>
<proteinExistence type="predicted"/>
<dbReference type="AlphaFoldDB" id="A0A8C2VTT5"/>
<feature type="coiled-coil region" evidence="1">
    <location>
        <begin position="292"/>
        <end position="393"/>
    </location>
</feature>
<accession>A0A8C2VTT5</accession>
<dbReference type="Ensembl" id="ENSCLAT00000019656.1">
    <property type="protein sequence ID" value="ENSCLAP00000019464.1"/>
    <property type="gene ID" value="ENSCLAG00000013356.1"/>
</dbReference>
<evidence type="ECO:0000256" key="1">
    <source>
        <dbReference type="SAM" id="Coils"/>
    </source>
</evidence>
<dbReference type="OMA" id="MEKEYKY"/>
<dbReference type="OrthoDB" id="10013155at2759"/>